<dbReference type="PROSITE" id="PS01010">
    <property type="entry name" value="CRISP_2"/>
    <property type="match status" value="1"/>
</dbReference>
<comment type="caution">
    <text evidence="8">The sequence shown here is derived from an EMBL/GenBank/DDBJ whole genome shotgun (WGS) entry which is preliminary data.</text>
</comment>
<evidence type="ECO:0000256" key="3">
    <source>
        <dbReference type="ARBA" id="ARBA00022821"/>
    </source>
</evidence>
<dbReference type="GO" id="GO:0098542">
    <property type="term" value="P:defense response to other organism"/>
    <property type="evidence" value="ECO:0007669"/>
    <property type="project" value="UniProtKB-ARBA"/>
</dbReference>
<evidence type="ECO:0000256" key="5">
    <source>
        <dbReference type="ARBA" id="ARBA00023265"/>
    </source>
</evidence>
<keyword evidence="3" id="KW-0611">Plant defense</keyword>
<dbReference type="Proteomes" id="UP001567538">
    <property type="component" value="Unassembled WGS sequence"/>
</dbReference>
<evidence type="ECO:0000259" key="7">
    <source>
        <dbReference type="SMART" id="SM00198"/>
    </source>
</evidence>
<dbReference type="InterPro" id="IPR018244">
    <property type="entry name" value="Allrgn_V5/Tpx1_CS"/>
</dbReference>
<evidence type="ECO:0000256" key="4">
    <source>
        <dbReference type="ARBA" id="ARBA00023157"/>
    </source>
</evidence>
<dbReference type="SMART" id="SM00198">
    <property type="entry name" value="SCP"/>
    <property type="match status" value="1"/>
</dbReference>
<dbReference type="Pfam" id="PF00188">
    <property type="entry name" value="CAP"/>
    <property type="match status" value="1"/>
</dbReference>
<dbReference type="EMBL" id="JBEAFC010000004">
    <property type="protein sequence ID" value="KAL1557867.1"/>
    <property type="molecule type" value="Genomic_DNA"/>
</dbReference>
<dbReference type="PRINTS" id="PR00837">
    <property type="entry name" value="V5TPXLIKE"/>
</dbReference>
<dbReference type="SUPFAM" id="SSF55797">
    <property type="entry name" value="PR-1-like"/>
    <property type="match status" value="1"/>
</dbReference>
<evidence type="ECO:0000313" key="8">
    <source>
        <dbReference type="EMBL" id="KAL1557867.1"/>
    </source>
</evidence>
<dbReference type="AlphaFoldDB" id="A0ABD1HNI4"/>
<evidence type="ECO:0000256" key="2">
    <source>
        <dbReference type="ARBA" id="ARBA00022729"/>
    </source>
</evidence>
<sequence length="162" mass="18616">MSKVIVLLFVMMALSHHIHARKGRHNRPKDYIRAHNKARAKVKVGPLVWNETLAEYARAYAVVRSQDCEMQHSDGPYGENLAAGSWQVSAKEAVRMWVDERPLYDVKAGICKGEWSCCLHYTQVVWRRSQRVGCAHIPCPDDWTFVICNYDPPGNYVGERPY</sequence>
<keyword evidence="4" id="KW-1015">Disulfide bond</keyword>
<dbReference type="InterPro" id="IPR014044">
    <property type="entry name" value="CAP_dom"/>
</dbReference>
<dbReference type="CDD" id="cd05381">
    <property type="entry name" value="CAP_PR-1"/>
    <property type="match status" value="1"/>
</dbReference>
<dbReference type="InterPro" id="IPR001283">
    <property type="entry name" value="CRISP-related"/>
</dbReference>
<name>A0ABD1HNI4_SALDI</name>
<feature type="domain" description="SCP" evidence="7">
    <location>
        <begin position="26"/>
        <end position="158"/>
    </location>
</feature>
<evidence type="ECO:0000256" key="6">
    <source>
        <dbReference type="SAM" id="SignalP"/>
    </source>
</evidence>
<feature type="signal peptide" evidence="6">
    <location>
        <begin position="1"/>
        <end position="20"/>
    </location>
</feature>
<dbReference type="Gene3D" id="3.40.33.10">
    <property type="entry name" value="CAP"/>
    <property type="match status" value="1"/>
</dbReference>
<gene>
    <name evidence="8" type="ORF">AAHA92_08402</name>
</gene>
<keyword evidence="2 6" id="KW-0732">Signal</keyword>
<dbReference type="InterPro" id="IPR035940">
    <property type="entry name" value="CAP_sf"/>
</dbReference>
<dbReference type="FunFam" id="3.40.33.10:FF:000006">
    <property type="entry name" value="Putative pathogenesis-related protein 1"/>
    <property type="match status" value="1"/>
</dbReference>
<dbReference type="PANTHER" id="PTHR10334">
    <property type="entry name" value="CYSTEINE-RICH SECRETORY PROTEIN-RELATED"/>
    <property type="match status" value="1"/>
</dbReference>
<reference evidence="8 9" key="1">
    <citation type="submission" date="2024-06" db="EMBL/GenBank/DDBJ databases">
        <title>A chromosome level genome sequence of Diviner's sage (Salvia divinorum).</title>
        <authorList>
            <person name="Ford S.A."/>
            <person name="Ro D.-K."/>
            <person name="Ness R.W."/>
            <person name="Phillips M.A."/>
        </authorList>
    </citation>
    <scope>NUCLEOTIDE SEQUENCE [LARGE SCALE GENOMIC DNA]</scope>
    <source>
        <strain evidence="8">SAF-2024a</strain>
        <tissue evidence="8">Leaf</tissue>
    </source>
</reference>
<organism evidence="8 9">
    <name type="scientific">Salvia divinorum</name>
    <name type="common">Maria pastora</name>
    <name type="synonym">Diviner's sage</name>
    <dbReference type="NCBI Taxonomy" id="28513"/>
    <lineage>
        <taxon>Eukaryota</taxon>
        <taxon>Viridiplantae</taxon>
        <taxon>Streptophyta</taxon>
        <taxon>Embryophyta</taxon>
        <taxon>Tracheophyta</taxon>
        <taxon>Spermatophyta</taxon>
        <taxon>Magnoliopsida</taxon>
        <taxon>eudicotyledons</taxon>
        <taxon>Gunneridae</taxon>
        <taxon>Pentapetalae</taxon>
        <taxon>asterids</taxon>
        <taxon>lamiids</taxon>
        <taxon>Lamiales</taxon>
        <taxon>Lamiaceae</taxon>
        <taxon>Nepetoideae</taxon>
        <taxon>Mentheae</taxon>
        <taxon>Salviinae</taxon>
        <taxon>Salvia</taxon>
        <taxon>Salvia subgen. Calosphace</taxon>
    </lineage>
</organism>
<proteinExistence type="inferred from homology"/>
<accession>A0ABD1HNI4</accession>
<evidence type="ECO:0000313" key="9">
    <source>
        <dbReference type="Proteomes" id="UP001567538"/>
    </source>
</evidence>
<evidence type="ECO:0000256" key="1">
    <source>
        <dbReference type="ARBA" id="ARBA00009923"/>
    </source>
</evidence>
<comment type="similarity">
    <text evidence="1">Belongs to the CRISP family.</text>
</comment>
<protein>
    <submittedName>
        <fullName evidence="8">Basic form of pathogenesis-related protein 1-like</fullName>
    </submittedName>
</protein>
<keyword evidence="9" id="KW-1185">Reference proteome</keyword>
<feature type="chain" id="PRO_5044836017" evidence="6">
    <location>
        <begin position="21"/>
        <end position="162"/>
    </location>
</feature>
<keyword evidence="5" id="KW-0568">Pathogenesis-related protein</keyword>